<dbReference type="Pfam" id="PF16916">
    <property type="entry name" value="ZT_dimer"/>
    <property type="match status" value="1"/>
</dbReference>
<feature type="domain" description="Cation efflux protein cytoplasmic" evidence="10">
    <location>
        <begin position="220"/>
        <end position="292"/>
    </location>
</feature>
<feature type="domain" description="Cation efflux protein transmembrane" evidence="9">
    <location>
        <begin position="22"/>
        <end position="214"/>
    </location>
</feature>
<evidence type="ECO:0000256" key="4">
    <source>
        <dbReference type="ARBA" id="ARBA00022692"/>
    </source>
</evidence>
<gene>
    <name evidence="11" type="ORF">QY95_03325</name>
</gene>
<protein>
    <submittedName>
        <fullName evidence="11">Cobalt-zinc-cadmium resistance protein CzcD</fullName>
    </submittedName>
</protein>
<evidence type="ECO:0000256" key="2">
    <source>
        <dbReference type="ARBA" id="ARBA00008873"/>
    </source>
</evidence>
<feature type="transmembrane region" description="Helical" evidence="8">
    <location>
        <begin position="189"/>
        <end position="206"/>
    </location>
</feature>
<feature type="transmembrane region" description="Helical" evidence="8">
    <location>
        <begin position="21"/>
        <end position="42"/>
    </location>
</feature>
<evidence type="ECO:0000256" key="6">
    <source>
        <dbReference type="ARBA" id="ARBA00023065"/>
    </source>
</evidence>
<dbReference type="PANTHER" id="PTHR11562:SF17">
    <property type="entry name" value="RE54080P-RELATED"/>
    <property type="match status" value="1"/>
</dbReference>
<keyword evidence="6" id="KW-0406">Ion transport</keyword>
<dbReference type="SUPFAM" id="SSF161111">
    <property type="entry name" value="Cation efflux protein transmembrane domain-like"/>
    <property type="match status" value="1"/>
</dbReference>
<dbReference type="Proteomes" id="UP000031563">
    <property type="component" value="Unassembled WGS sequence"/>
</dbReference>
<dbReference type="RefSeq" id="WP_039233877.1">
    <property type="nucleotide sequence ID" value="NZ_JWIQ02000071.1"/>
</dbReference>
<keyword evidence="3" id="KW-0813">Transport</keyword>
<dbReference type="AlphaFoldDB" id="A0A0F5HK46"/>
<dbReference type="InterPro" id="IPR050681">
    <property type="entry name" value="CDF/SLC30A"/>
</dbReference>
<evidence type="ECO:0000256" key="5">
    <source>
        <dbReference type="ARBA" id="ARBA00022989"/>
    </source>
</evidence>
<comment type="caution">
    <text evidence="11">The sequence shown here is derived from an EMBL/GenBank/DDBJ whole genome shotgun (WGS) entry which is preliminary data.</text>
</comment>
<feature type="transmembrane region" description="Helical" evidence="8">
    <location>
        <begin position="89"/>
        <end position="108"/>
    </location>
</feature>
<keyword evidence="5 8" id="KW-1133">Transmembrane helix</keyword>
<keyword evidence="7 8" id="KW-0472">Membrane</keyword>
<reference evidence="11" key="1">
    <citation type="submission" date="2015-02" db="EMBL/GenBank/DDBJ databases">
        <title>Genome Assembly of Bacillaceae bacterium MTCC 8252.</title>
        <authorList>
            <person name="Verma A."/>
            <person name="Khatri I."/>
            <person name="Mual P."/>
            <person name="Subramanian S."/>
            <person name="Krishnamurthi S."/>
        </authorList>
    </citation>
    <scope>NUCLEOTIDE SEQUENCE [LARGE SCALE GENOMIC DNA]</scope>
    <source>
        <strain evidence="11">MTCC 8252</strain>
    </source>
</reference>
<dbReference type="InterPro" id="IPR027470">
    <property type="entry name" value="Cation_efflux_CTD"/>
</dbReference>
<dbReference type="SUPFAM" id="SSF160240">
    <property type="entry name" value="Cation efflux protein cytoplasmic domain-like"/>
    <property type="match status" value="1"/>
</dbReference>
<keyword evidence="4 8" id="KW-0812">Transmembrane</keyword>
<organism evidence="11 12">
    <name type="scientific">Bacillus thermotolerans</name>
    <name type="common">Quasibacillus thermotolerans</name>
    <dbReference type="NCBI Taxonomy" id="1221996"/>
    <lineage>
        <taxon>Bacteria</taxon>
        <taxon>Bacillati</taxon>
        <taxon>Bacillota</taxon>
        <taxon>Bacilli</taxon>
        <taxon>Bacillales</taxon>
        <taxon>Bacillaceae</taxon>
        <taxon>Bacillus</taxon>
    </lineage>
</organism>
<evidence type="ECO:0000256" key="1">
    <source>
        <dbReference type="ARBA" id="ARBA00004141"/>
    </source>
</evidence>
<comment type="similarity">
    <text evidence="2">Belongs to the cation diffusion facilitator (CDF) transporter (TC 2.A.4) family. SLC30A subfamily.</text>
</comment>
<comment type="subcellular location">
    <subcellularLocation>
        <location evidence="1">Membrane</location>
        <topology evidence="1">Multi-pass membrane protein</topology>
    </subcellularLocation>
</comment>
<dbReference type="OrthoDB" id="9809646at2"/>
<dbReference type="EMBL" id="JWIR02000007">
    <property type="protein sequence ID" value="KKB42852.1"/>
    <property type="molecule type" value="Genomic_DNA"/>
</dbReference>
<dbReference type="InterPro" id="IPR036837">
    <property type="entry name" value="Cation_efflux_CTD_sf"/>
</dbReference>
<evidence type="ECO:0000259" key="10">
    <source>
        <dbReference type="Pfam" id="PF16916"/>
    </source>
</evidence>
<dbReference type="NCBIfam" id="TIGR01297">
    <property type="entry name" value="CDF"/>
    <property type="match status" value="1"/>
</dbReference>
<dbReference type="STRING" id="1221996.QY95_03325"/>
<evidence type="ECO:0000256" key="8">
    <source>
        <dbReference type="SAM" id="Phobius"/>
    </source>
</evidence>
<feature type="transmembrane region" description="Helical" evidence="8">
    <location>
        <begin position="156"/>
        <end position="183"/>
    </location>
</feature>
<name>A0A0F5HK46_BACTR</name>
<sequence length="303" mass="33425">MSHSHSHSHHHGHHHGSNKQALKLSFFIITAYMIVEVIGGLLTNSLALLSDAGHMLSDATALGLSFFALKFGEKSATSSKTYGYRRFEILIAFINGLTLILISIYIFWEAYRRILAPPEVMSTGMLIVSLIGLLVNITAAYILMKGDKDENLNVGSAFLHVIGDLLGSVGAIAAALLIMFFGWQLADPIASVIVAVLIIISGWRVAKDSLHILMEGVPVHIDVEEVKRALLALRDVQDVHDLHVWAITSDFPALSCHLIVSKEADYPLILQQAQHKLNHEFHIEHTTIQLDREDGFCKGDHCN</sequence>
<evidence type="ECO:0000259" key="9">
    <source>
        <dbReference type="Pfam" id="PF01545"/>
    </source>
</evidence>
<dbReference type="Pfam" id="PF01545">
    <property type="entry name" value="Cation_efflux"/>
    <property type="match status" value="1"/>
</dbReference>
<dbReference type="InterPro" id="IPR027469">
    <property type="entry name" value="Cation_efflux_TMD_sf"/>
</dbReference>
<feature type="transmembrane region" description="Helical" evidence="8">
    <location>
        <begin position="120"/>
        <end position="144"/>
    </location>
</feature>
<dbReference type="Gene3D" id="1.20.1510.10">
    <property type="entry name" value="Cation efflux protein transmembrane domain"/>
    <property type="match status" value="1"/>
</dbReference>
<dbReference type="GO" id="GO:0005886">
    <property type="term" value="C:plasma membrane"/>
    <property type="evidence" value="ECO:0007669"/>
    <property type="project" value="TreeGrafter"/>
</dbReference>
<evidence type="ECO:0000313" key="11">
    <source>
        <dbReference type="EMBL" id="KKB42852.1"/>
    </source>
</evidence>
<dbReference type="GO" id="GO:0005385">
    <property type="term" value="F:zinc ion transmembrane transporter activity"/>
    <property type="evidence" value="ECO:0007669"/>
    <property type="project" value="TreeGrafter"/>
</dbReference>
<evidence type="ECO:0000256" key="7">
    <source>
        <dbReference type="ARBA" id="ARBA00023136"/>
    </source>
</evidence>
<evidence type="ECO:0000256" key="3">
    <source>
        <dbReference type="ARBA" id="ARBA00022448"/>
    </source>
</evidence>
<accession>A0A0F5ICF1</accession>
<dbReference type="PANTHER" id="PTHR11562">
    <property type="entry name" value="CATION EFFLUX PROTEIN/ ZINC TRANSPORTER"/>
    <property type="match status" value="1"/>
</dbReference>
<evidence type="ECO:0000313" key="12">
    <source>
        <dbReference type="Proteomes" id="UP000031563"/>
    </source>
</evidence>
<dbReference type="InterPro" id="IPR002524">
    <property type="entry name" value="Cation_efflux"/>
</dbReference>
<proteinExistence type="inferred from homology"/>
<keyword evidence="12" id="KW-1185">Reference proteome</keyword>
<accession>A0A0F5HK46</accession>
<dbReference type="InterPro" id="IPR058533">
    <property type="entry name" value="Cation_efflux_TM"/>
</dbReference>